<feature type="transmembrane region" description="Helical" evidence="2">
    <location>
        <begin position="735"/>
        <end position="752"/>
    </location>
</feature>
<feature type="transmembrane region" description="Helical" evidence="2">
    <location>
        <begin position="869"/>
        <end position="887"/>
    </location>
</feature>
<dbReference type="OrthoDB" id="207428at2"/>
<evidence type="ECO:0000313" key="4">
    <source>
        <dbReference type="Proteomes" id="UP000044377"/>
    </source>
</evidence>
<proteinExistence type="predicted"/>
<dbReference type="RefSeq" id="WP_048638759.1">
    <property type="nucleotide sequence ID" value="NZ_CGIG01000001.1"/>
</dbReference>
<protein>
    <recommendedName>
        <fullName evidence="5">DUF2339 domain-containing protein</fullName>
    </recommendedName>
</protein>
<organism evidence="3 4">
    <name type="scientific">Brenneria goodwinii</name>
    <dbReference type="NCBI Taxonomy" id="1109412"/>
    <lineage>
        <taxon>Bacteria</taxon>
        <taxon>Pseudomonadati</taxon>
        <taxon>Pseudomonadota</taxon>
        <taxon>Gammaproteobacteria</taxon>
        <taxon>Enterobacterales</taxon>
        <taxon>Pectobacteriaceae</taxon>
        <taxon>Brenneria</taxon>
    </lineage>
</organism>
<dbReference type="EMBL" id="CGIG01000001">
    <property type="protein sequence ID" value="CPR19878.1"/>
    <property type="molecule type" value="Genomic_DNA"/>
</dbReference>
<reference evidence="4" key="1">
    <citation type="submission" date="2015-01" db="EMBL/GenBank/DDBJ databases">
        <authorList>
            <person name="Paterson Steve"/>
        </authorList>
    </citation>
    <scope>NUCLEOTIDE SEQUENCE [LARGE SCALE GENOMIC DNA]</scope>
    <source>
        <strain evidence="4">OBR1</strain>
    </source>
</reference>
<feature type="transmembrane region" description="Helical" evidence="2">
    <location>
        <begin position="307"/>
        <end position="325"/>
    </location>
</feature>
<evidence type="ECO:0000256" key="1">
    <source>
        <dbReference type="SAM" id="Coils"/>
    </source>
</evidence>
<feature type="transmembrane region" description="Helical" evidence="2">
    <location>
        <begin position="150"/>
        <end position="167"/>
    </location>
</feature>
<evidence type="ECO:0008006" key="5">
    <source>
        <dbReference type="Google" id="ProtNLM"/>
    </source>
</evidence>
<keyword evidence="1" id="KW-0175">Coiled coil</keyword>
<dbReference type="Pfam" id="PF10101">
    <property type="entry name" value="DUF2339"/>
    <property type="match status" value="1"/>
</dbReference>
<dbReference type="PANTHER" id="PTHR38434">
    <property type="entry name" value="BLL2549 PROTEIN"/>
    <property type="match status" value="1"/>
</dbReference>
<feature type="transmembrane region" description="Helical" evidence="2">
    <location>
        <begin position="598"/>
        <end position="616"/>
    </location>
</feature>
<evidence type="ECO:0000313" key="3">
    <source>
        <dbReference type="EMBL" id="CPR19878.1"/>
    </source>
</evidence>
<feature type="transmembrane region" description="Helical" evidence="2">
    <location>
        <begin position="6"/>
        <end position="28"/>
    </location>
</feature>
<evidence type="ECO:0000256" key="2">
    <source>
        <dbReference type="SAM" id="Phobius"/>
    </source>
</evidence>
<accession>A0A0G4JZZ5</accession>
<feature type="transmembrane region" description="Helical" evidence="2">
    <location>
        <begin position="364"/>
        <end position="383"/>
    </location>
</feature>
<keyword evidence="2" id="KW-0812">Transmembrane</keyword>
<dbReference type="PANTHER" id="PTHR38434:SF1">
    <property type="entry name" value="BLL2549 PROTEIN"/>
    <property type="match status" value="1"/>
</dbReference>
<feature type="transmembrane region" description="Helical" evidence="2">
    <location>
        <begin position="389"/>
        <end position="407"/>
    </location>
</feature>
<feature type="transmembrane region" description="Helical" evidence="2">
    <location>
        <begin position="764"/>
        <end position="787"/>
    </location>
</feature>
<dbReference type="InterPro" id="IPR019286">
    <property type="entry name" value="DUF2339_TM"/>
</dbReference>
<name>A0A0G4JZZ5_9GAMM</name>
<feature type="transmembrane region" description="Helical" evidence="2">
    <location>
        <begin position="842"/>
        <end position="862"/>
    </location>
</feature>
<feature type="transmembrane region" description="Helical" evidence="2">
    <location>
        <begin position="419"/>
        <end position="437"/>
    </location>
</feature>
<feature type="transmembrane region" description="Helical" evidence="2">
    <location>
        <begin position="466"/>
        <end position="486"/>
    </location>
</feature>
<gene>
    <name evidence="3" type="ORF">BN1221_04007</name>
</gene>
<feature type="transmembrane region" description="Helical" evidence="2">
    <location>
        <begin position="698"/>
        <end position="714"/>
    </location>
</feature>
<feature type="transmembrane region" description="Helical" evidence="2">
    <location>
        <begin position="231"/>
        <end position="252"/>
    </location>
</feature>
<dbReference type="PIRSF" id="PIRSF035905">
    <property type="entry name" value="UCP035905_mp"/>
    <property type="match status" value="1"/>
</dbReference>
<feature type="transmembrane region" description="Helical" evidence="2">
    <location>
        <begin position="636"/>
        <end position="653"/>
    </location>
</feature>
<feature type="transmembrane region" description="Helical" evidence="2">
    <location>
        <begin position="525"/>
        <end position="545"/>
    </location>
</feature>
<dbReference type="InterPro" id="IPR014600">
    <property type="entry name" value="UCP035905_mem"/>
</dbReference>
<feature type="transmembrane region" description="Helical" evidence="2">
    <location>
        <begin position="259"/>
        <end position="275"/>
    </location>
</feature>
<feature type="transmembrane region" description="Helical" evidence="2">
    <location>
        <begin position="331"/>
        <end position="352"/>
    </location>
</feature>
<dbReference type="AlphaFoldDB" id="A0A0G4JZZ5"/>
<feature type="transmembrane region" description="Helical" evidence="2">
    <location>
        <begin position="570"/>
        <end position="591"/>
    </location>
</feature>
<feature type="transmembrane region" description="Helical" evidence="2">
    <location>
        <begin position="443"/>
        <end position="459"/>
    </location>
</feature>
<sequence length="927" mass="102483">MDDSWFAIGLAILLIYVVLMPIVVLAAYRRSAHNQQQTERLEQTVARLQSELTRVSARVAQLDAANRADDPQMAAATRAEPDSAIAAARPVADAPAKPERFENHKSAARFDGPIAAALAVKTGDDPAAEAESHSGLFSSLAGWLWQGNPLAKIGILLLFFGLAYLMKYTIERDMLAIEWRLGIAALISGGLLAFGWYLRHKQRLYALILQGGAVGALYITVFGAFRLYLLLPYTAAFALLLMLCAASVGLAVLQRSLSLAMLASTGGYLAPILLSEGGGNHVVLFSYYLLLSLGILAISARQSWRELNLLGLFFTFGVGMLWGANHYQQDYYLSSQLFLIVNILIFGVGALLFSLRHQPVGKQIVDGILLFAPPLIGFGMQYLITQRWIYGPALSALGYGLFYLLLGMQPRIKSPRLKLFSFALSGCFLTLAVPLAFSAEWTSMTWLLEGLCVLWAGLYQNQRRMGWSGASIMLLGVLSAGYALFFETLSTTSFLFIFGILALAALCASLCWRRYRQVERHWRELSRGFFILGIASWLGWLFYAVDRSLDVYIRDFWHRSGVVSSWSTHALLYTPVALLSVAASTLIWLRVGKRLDWAALRHSSGLLWGIMLLALLDLADSRQLPLLSAGEQCVALGSWLASFAIAYWLLYRNEASLPLRLTQGFHLALFWMAIVFLFLLASQYLYPQIPAAVEEGQPVLEIVLLSLIIIALASPTRHWLWPLTKWASLYNRTGLVPPIATLFTLLGAANLMDGQIAWHEGHAFYIPLFNPLEAGMALGIAALLIWYRRALMAPVDNFALKGQCRFALWLLSFWLLNGLLLRSLAWYAQIPWSGDALWHSRLVQTTFALLWSLSALVGMVWSTRRQQRAGWLTGALLLGVTIIKLFVVDSAGGGGLARAVAFIGVAILILIVGYFAPLPPKHRPTAD</sequence>
<feature type="transmembrane region" description="Helical" evidence="2">
    <location>
        <begin position="179"/>
        <end position="198"/>
    </location>
</feature>
<feature type="transmembrane region" description="Helical" evidence="2">
    <location>
        <begin position="281"/>
        <end position="300"/>
    </location>
</feature>
<feature type="transmembrane region" description="Helical" evidence="2">
    <location>
        <begin position="492"/>
        <end position="513"/>
    </location>
</feature>
<feature type="coiled-coil region" evidence="1">
    <location>
        <begin position="31"/>
        <end position="65"/>
    </location>
</feature>
<feature type="transmembrane region" description="Helical" evidence="2">
    <location>
        <begin position="808"/>
        <end position="830"/>
    </location>
</feature>
<feature type="transmembrane region" description="Helical" evidence="2">
    <location>
        <begin position="205"/>
        <end position="225"/>
    </location>
</feature>
<keyword evidence="2" id="KW-1133">Transmembrane helix</keyword>
<feature type="transmembrane region" description="Helical" evidence="2">
    <location>
        <begin position="665"/>
        <end position="686"/>
    </location>
</feature>
<feature type="transmembrane region" description="Helical" evidence="2">
    <location>
        <begin position="899"/>
        <end position="918"/>
    </location>
</feature>
<keyword evidence="2" id="KW-0472">Membrane</keyword>
<dbReference type="Proteomes" id="UP000044377">
    <property type="component" value="Unassembled WGS sequence"/>
</dbReference>
<dbReference type="STRING" id="1109412.BN1221_04007"/>
<keyword evidence="4" id="KW-1185">Reference proteome</keyword>